<keyword evidence="1" id="KW-0863">Zinc-finger</keyword>
<dbReference type="GO" id="GO:0019899">
    <property type="term" value="F:enzyme binding"/>
    <property type="evidence" value="ECO:0007669"/>
    <property type="project" value="UniProtKB-ARBA"/>
</dbReference>
<dbReference type="Pfam" id="PF03564">
    <property type="entry name" value="DUF1759"/>
    <property type="match status" value="1"/>
</dbReference>
<feature type="domain" description="CCHC-type" evidence="3">
    <location>
        <begin position="716"/>
        <end position="731"/>
    </location>
</feature>
<evidence type="ECO:0000313" key="5">
    <source>
        <dbReference type="Proteomes" id="UP000054630"/>
    </source>
</evidence>
<dbReference type="InterPro" id="IPR036875">
    <property type="entry name" value="Znf_CCHC_sf"/>
</dbReference>
<proteinExistence type="predicted"/>
<feature type="compositionally biased region" description="Polar residues" evidence="2">
    <location>
        <begin position="1244"/>
        <end position="1253"/>
    </location>
</feature>
<evidence type="ECO:0000256" key="2">
    <source>
        <dbReference type="SAM" id="MobiDB-lite"/>
    </source>
</evidence>
<keyword evidence="1" id="KW-0479">Metal-binding</keyword>
<dbReference type="PANTHER" id="PTHR47331">
    <property type="entry name" value="PHD-TYPE DOMAIN-CONTAINING PROTEIN"/>
    <property type="match status" value="1"/>
</dbReference>
<feature type="region of interest" description="Disordered" evidence="2">
    <location>
        <begin position="1298"/>
        <end position="1346"/>
    </location>
</feature>
<keyword evidence="1" id="KW-0862">Zinc</keyword>
<dbReference type="SMART" id="SM00343">
    <property type="entry name" value="ZnF_C2HC"/>
    <property type="match status" value="1"/>
</dbReference>
<sequence>MRQYIIIKRLAFKRPLHSFSSIIIIIAGRRRHKCHRRQSNLIEWPIVASGRCPLTSDRVKAPRPGLDTEQFCSEKFPPRRLSFSLYLFFLSNGQKSISSNLPQLQKEPTAHKDDDNNDGESAQFGLTHSRAEEPWSMQGKQSQSHLFRTEQHRPSRCDLAKGWCPEAAVGVRETPYCAPIYRRSRDNGGCAIKATAVRSTGMEMVIMTSAPEIASAPAVSELPIGGSCWVDRGAADPGPIYRARKRAAKTGDGICGICVSCVQSQRVVLAETREPEDVRKGDRHPQEFWTPIAAHAVEDTPDPPLTIQSTYLWAGRTIPEQSKPNDLRIVDTMASSAKSRSKKLVGLKDRLNRLLAELEELCIRSADVFEVEEQVSLMEESFRAADALQTEVELDLEGEERQAAIEDWALCRQSYREGKARARARIVGARGEGPLGSCNVSAGMPVVRSSNGRLPEVTLPKFTGKVLEFPSFWAQFEANVHKRNDLDNATKFTYLLSNTEGTARNAIEGIPLTPENYTQAVDILKKRFGRPRQVIREHLAALWREPACREMTAPGIQSLVDEVTKHLRCLTALDRDPFAGRLPASEVLMPMLLDKFPPALVRAWDNNIGPDAAEEEDNLQKFLEFAQWQANLLAKSKGGEAKPPAAKSEHRTPSSKLSRPEGRHRDHIRSTAAALAVVAAKGCPFCSGEHKAEECEEFLQTDLSRRRDMARAKNVCFNCLSAGHRARECPKERRCGVDGCRQAHHRLLHPPSTRESTGSSESDRIHQGLLVVRSTSGKGLQTARACAYGPNGRCVVVNCLLDTGAAVSFIRKDVAKFLGLTGPHERCRFTTFGGRVGPECRWRSVEFRLGAVGCPSRPDASTMVKALAIPRVCGEVQACPAEIPDGAPARTAPEGGQRQGTPLIVDVLVGIDYYYELVTGRIRRAIGGSVAVETRLGWITCGRAARRRSIEAKVLSKGEDSEDSPLRKFGEVGSSGIALARDPAADGAAASKRLELEGSYGNLRVGKVGGCVERERRLWRVDVRRGAVGSSGQPVASRRMGAVAIQRIREKIRQGEMDIPDKSQEAAVTKMERRQWLPIVVDVRIEIDYYFGFVIGRMRRRATGGPVALEALFGWVARGRASPRWTAEVETFLANSGKSADVSWRKTGRIEAVKIVPEEGVPEGNKEALEKRGETETSGVEKSQVSLPRCSGQRGLHNVVKRTSRQLAGERGLKKWITGEPLLQGPRWSAGPLQARRRSPEGSGRTTRLSQVGESPPGQSALAAAMDDAADLRHSPFEGNVAGGWQISVLCMRLSKRRQSARSEHGHAETTAGKRHRMEVTRRPPMREENPDMPVSKGHPAAPPGRHEWAETRIRHEHWGALPRQVRQSLAAIGELGWIPTERMRHKDRGCGTPKRRGPGRRSATTGLCTRRHPHREKDWRCHQRLMATWWRHWRAKHHHGTRLLHWKRSLKEGGPWTNDPTWNRKEDRRQGGMHCKPRVVAESSTGREEVDGMCRCPPGKPGEISDGRVTLPSGGRMFRTEQHRPSRCDLAKGWCPEAAVGVRETPYCAPIYRRSRDNGGCAIKATAVRSTGMEMVIMTSAPEIASAPAVSELPIGDVRKGDRHPQEFWTPIAAHAVEDTPDPPLTIQSTYLWAGRTIVWSIRT</sequence>
<feature type="region of interest" description="Disordered" evidence="2">
    <location>
        <begin position="636"/>
        <end position="668"/>
    </location>
</feature>
<dbReference type="Pfam" id="PF00098">
    <property type="entry name" value="zf-CCHC"/>
    <property type="match status" value="1"/>
</dbReference>
<evidence type="ECO:0000313" key="4">
    <source>
        <dbReference type="EMBL" id="KRX21446.1"/>
    </source>
</evidence>
<dbReference type="OrthoDB" id="5863857at2759"/>
<dbReference type="PANTHER" id="PTHR47331:SF1">
    <property type="entry name" value="GAG-LIKE PROTEIN"/>
    <property type="match status" value="1"/>
</dbReference>
<feature type="region of interest" description="Disordered" evidence="2">
    <location>
        <begin position="1224"/>
        <end position="1264"/>
    </location>
</feature>
<dbReference type="SUPFAM" id="SSF57756">
    <property type="entry name" value="Retrovirus zinc finger-like domains"/>
    <property type="match status" value="1"/>
</dbReference>
<dbReference type="GO" id="GO:0003676">
    <property type="term" value="F:nucleic acid binding"/>
    <property type="evidence" value="ECO:0007669"/>
    <property type="project" value="InterPro"/>
</dbReference>
<reference evidence="4 5" key="1">
    <citation type="submission" date="2015-01" db="EMBL/GenBank/DDBJ databases">
        <title>Evolution of Trichinella species and genotypes.</title>
        <authorList>
            <person name="Korhonen P.K."/>
            <person name="Edoardo P."/>
            <person name="Giuseppe L.R."/>
            <person name="Gasser R.B."/>
        </authorList>
    </citation>
    <scope>NUCLEOTIDE SEQUENCE [LARGE SCALE GENOMIC DNA]</scope>
    <source>
        <strain evidence="4">ISS37</strain>
    </source>
</reference>
<dbReference type="InterPro" id="IPR001878">
    <property type="entry name" value="Znf_CCHC"/>
</dbReference>
<dbReference type="GO" id="GO:0008270">
    <property type="term" value="F:zinc ion binding"/>
    <property type="evidence" value="ECO:0007669"/>
    <property type="project" value="UniProtKB-KW"/>
</dbReference>
<organism evidence="4 5">
    <name type="scientific">Trichinella nelsoni</name>
    <dbReference type="NCBI Taxonomy" id="6336"/>
    <lineage>
        <taxon>Eukaryota</taxon>
        <taxon>Metazoa</taxon>
        <taxon>Ecdysozoa</taxon>
        <taxon>Nematoda</taxon>
        <taxon>Enoplea</taxon>
        <taxon>Dorylaimia</taxon>
        <taxon>Trichinellida</taxon>
        <taxon>Trichinellidae</taxon>
        <taxon>Trichinella</taxon>
    </lineage>
</organism>
<accession>A0A0V0S3T1</accession>
<feature type="region of interest" description="Disordered" evidence="2">
    <location>
        <begin position="1385"/>
        <end position="1407"/>
    </location>
</feature>
<dbReference type="EMBL" id="JYDL01000039">
    <property type="protein sequence ID" value="KRX21446.1"/>
    <property type="molecule type" value="Genomic_DNA"/>
</dbReference>
<feature type="compositionally biased region" description="Polar residues" evidence="2">
    <location>
        <begin position="1176"/>
        <end position="1186"/>
    </location>
</feature>
<comment type="caution">
    <text evidence="4">The sequence shown here is derived from an EMBL/GenBank/DDBJ whole genome shotgun (WGS) entry which is preliminary data.</text>
</comment>
<dbReference type="STRING" id="6336.A0A0V0S3T1"/>
<dbReference type="Proteomes" id="UP000054630">
    <property type="component" value="Unassembled WGS sequence"/>
</dbReference>
<feature type="compositionally biased region" description="Basic and acidic residues" evidence="2">
    <location>
        <begin position="1164"/>
        <end position="1175"/>
    </location>
</feature>
<evidence type="ECO:0000259" key="3">
    <source>
        <dbReference type="PROSITE" id="PS50158"/>
    </source>
</evidence>
<dbReference type="InterPro" id="IPR005312">
    <property type="entry name" value="DUF1759"/>
</dbReference>
<evidence type="ECO:0000256" key="1">
    <source>
        <dbReference type="PROSITE-ProRule" id="PRU00047"/>
    </source>
</evidence>
<dbReference type="Gene3D" id="4.10.60.10">
    <property type="entry name" value="Zinc finger, CCHC-type"/>
    <property type="match status" value="1"/>
</dbReference>
<dbReference type="PROSITE" id="PS50158">
    <property type="entry name" value="ZF_CCHC"/>
    <property type="match status" value="1"/>
</dbReference>
<feature type="compositionally biased region" description="Basic residues" evidence="2">
    <location>
        <begin position="1385"/>
        <end position="1400"/>
    </location>
</feature>
<gene>
    <name evidence="4" type="ORF">T07_14135</name>
</gene>
<protein>
    <recommendedName>
        <fullName evidence="3">CCHC-type domain-containing protein</fullName>
    </recommendedName>
</protein>
<feature type="compositionally biased region" description="Basic and acidic residues" evidence="2">
    <location>
        <begin position="647"/>
        <end position="664"/>
    </location>
</feature>
<feature type="compositionally biased region" description="Basic and acidic residues" evidence="2">
    <location>
        <begin position="1318"/>
        <end position="1330"/>
    </location>
</feature>
<keyword evidence="5" id="KW-1185">Reference proteome</keyword>
<feature type="region of interest" description="Disordered" evidence="2">
    <location>
        <begin position="1161"/>
        <end position="1187"/>
    </location>
</feature>
<name>A0A0V0S3T1_9BILA</name>
<feature type="region of interest" description="Disordered" evidence="2">
    <location>
        <begin position="130"/>
        <end position="149"/>
    </location>
</feature>